<dbReference type="PROSITE" id="PS50949">
    <property type="entry name" value="HTH_GNTR"/>
    <property type="match status" value="1"/>
</dbReference>
<dbReference type="GO" id="GO:0003700">
    <property type="term" value="F:DNA-binding transcription factor activity"/>
    <property type="evidence" value="ECO:0007669"/>
    <property type="project" value="InterPro"/>
</dbReference>
<dbReference type="Proteomes" id="UP001209229">
    <property type="component" value="Unassembled WGS sequence"/>
</dbReference>
<evidence type="ECO:0000256" key="1">
    <source>
        <dbReference type="ARBA" id="ARBA00023015"/>
    </source>
</evidence>
<dbReference type="SUPFAM" id="SSF53822">
    <property type="entry name" value="Periplasmic binding protein-like I"/>
    <property type="match status" value="1"/>
</dbReference>
<evidence type="ECO:0000256" key="3">
    <source>
        <dbReference type="ARBA" id="ARBA00023163"/>
    </source>
</evidence>
<keyword evidence="3" id="KW-0804">Transcription</keyword>
<dbReference type="SUPFAM" id="SSF46785">
    <property type="entry name" value="Winged helix' DNA-binding domain"/>
    <property type="match status" value="1"/>
</dbReference>
<accession>A0AAE3SGR8</accession>
<dbReference type="AlphaFoldDB" id="A0AAE3SGR8"/>
<dbReference type="PANTHER" id="PTHR38445:SF10">
    <property type="entry name" value="GNTR-FAMILY TRANSCRIPTIONAL REGULATOR"/>
    <property type="match status" value="1"/>
</dbReference>
<dbReference type="Gene3D" id="1.10.10.10">
    <property type="entry name" value="Winged helix-like DNA-binding domain superfamily/Winged helix DNA-binding domain"/>
    <property type="match status" value="1"/>
</dbReference>
<dbReference type="EMBL" id="JAPDPJ010000032">
    <property type="protein sequence ID" value="MCW3787578.1"/>
    <property type="molecule type" value="Genomic_DNA"/>
</dbReference>
<dbReference type="InterPro" id="IPR036390">
    <property type="entry name" value="WH_DNA-bd_sf"/>
</dbReference>
<dbReference type="InterPro" id="IPR046335">
    <property type="entry name" value="LacI/GalR-like_sensor"/>
</dbReference>
<dbReference type="Pfam" id="PF00392">
    <property type="entry name" value="GntR"/>
    <property type="match status" value="1"/>
</dbReference>
<dbReference type="InterPro" id="IPR036388">
    <property type="entry name" value="WH-like_DNA-bd_sf"/>
</dbReference>
<dbReference type="PANTHER" id="PTHR38445">
    <property type="entry name" value="HTH-TYPE TRANSCRIPTIONAL REPRESSOR YTRA"/>
    <property type="match status" value="1"/>
</dbReference>
<dbReference type="SMART" id="SM00345">
    <property type="entry name" value="HTH_GNTR"/>
    <property type="match status" value="1"/>
</dbReference>
<keyword evidence="2" id="KW-0238">DNA-binding</keyword>
<evidence type="ECO:0000256" key="2">
    <source>
        <dbReference type="ARBA" id="ARBA00023125"/>
    </source>
</evidence>
<dbReference type="Gene3D" id="3.40.50.2300">
    <property type="match status" value="2"/>
</dbReference>
<keyword evidence="6" id="KW-1185">Reference proteome</keyword>
<comment type="caution">
    <text evidence="5">The sequence shown here is derived from an EMBL/GenBank/DDBJ whole genome shotgun (WGS) entry which is preliminary data.</text>
</comment>
<feature type="domain" description="HTH gntR-type" evidence="4">
    <location>
        <begin position="14"/>
        <end position="82"/>
    </location>
</feature>
<dbReference type="Pfam" id="PF13377">
    <property type="entry name" value="Peripla_BP_3"/>
    <property type="match status" value="1"/>
</dbReference>
<gene>
    <name evidence="5" type="ORF">OM075_13975</name>
</gene>
<protein>
    <submittedName>
        <fullName evidence="5">GntR family transcriptional regulator</fullName>
    </submittedName>
</protein>
<dbReference type="InterPro" id="IPR000524">
    <property type="entry name" value="Tscrpt_reg_HTH_GntR"/>
</dbReference>
<name>A0AAE3SGR8_9BACT</name>
<evidence type="ECO:0000259" key="4">
    <source>
        <dbReference type="PROSITE" id="PS50949"/>
    </source>
</evidence>
<keyword evidence="1" id="KW-0805">Transcription regulation</keyword>
<proteinExistence type="predicted"/>
<sequence>MSEFIPIIDENSAVPKFLQVVNAFEEAVKSDKMKVGDNLPSVNELCSKCGLSRDTVFKAYSELKSRKLIESVPNKGYYVSSNSSNVFLFLDTLKAYKEVLYGAFRSALPGRINVDVHFHHYNPRVFEDIIRYAAGKYSHYIIMTFDHAKVKSSLKAIDPSKLLCIDWDINVPKKSSFLGQDFGKPVYDNLLKVTDKLKKYTKMILVYPEYTNHPQDTVTAFKQFCIDQNFNYKIIYKLEDIDPQKGEMYFTVSDRALAQILDEISDKSIEIGKDVGIISYNETPTKKYIKDGISVISTDFRLIGEKMADFVVHEDHIREFIPTLIIERHSL</sequence>
<evidence type="ECO:0000313" key="6">
    <source>
        <dbReference type="Proteomes" id="UP001209229"/>
    </source>
</evidence>
<dbReference type="GO" id="GO:0003677">
    <property type="term" value="F:DNA binding"/>
    <property type="evidence" value="ECO:0007669"/>
    <property type="project" value="UniProtKB-KW"/>
</dbReference>
<organism evidence="5 6">
    <name type="scientific">Plebeiibacterium sediminum</name>
    <dbReference type="NCBI Taxonomy" id="2992112"/>
    <lineage>
        <taxon>Bacteria</taxon>
        <taxon>Pseudomonadati</taxon>
        <taxon>Bacteroidota</taxon>
        <taxon>Bacteroidia</taxon>
        <taxon>Marinilabiliales</taxon>
        <taxon>Marinilabiliaceae</taxon>
        <taxon>Plebeiibacterium</taxon>
    </lineage>
</organism>
<dbReference type="RefSeq" id="WP_301191144.1">
    <property type="nucleotide sequence ID" value="NZ_JAPDPJ010000032.1"/>
</dbReference>
<dbReference type="InterPro" id="IPR028082">
    <property type="entry name" value="Peripla_BP_I"/>
</dbReference>
<dbReference type="CDD" id="cd07377">
    <property type="entry name" value="WHTH_GntR"/>
    <property type="match status" value="1"/>
</dbReference>
<evidence type="ECO:0000313" key="5">
    <source>
        <dbReference type="EMBL" id="MCW3787578.1"/>
    </source>
</evidence>
<reference evidence="5" key="1">
    <citation type="submission" date="2022-10" db="EMBL/GenBank/DDBJ databases">
        <authorList>
            <person name="Yu W.X."/>
        </authorList>
    </citation>
    <scope>NUCLEOTIDE SEQUENCE</scope>
    <source>
        <strain evidence="5">AAT</strain>
    </source>
</reference>